<dbReference type="PANTHER" id="PTHR11439:SF442">
    <property type="entry name" value="CYSTEINE-RICH RLK (RECEPTOR-LIKE PROTEIN KINASE) 8"/>
    <property type="match status" value="1"/>
</dbReference>
<dbReference type="SMART" id="SM00343">
    <property type="entry name" value="ZnF_C2HC"/>
    <property type="match status" value="1"/>
</dbReference>
<evidence type="ECO:0000256" key="1">
    <source>
        <dbReference type="PROSITE-ProRule" id="PRU00047"/>
    </source>
</evidence>
<dbReference type="PROSITE" id="PS50158">
    <property type="entry name" value="ZF_CCHC"/>
    <property type="match status" value="1"/>
</dbReference>
<feature type="compositionally biased region" description="Basic and acidic residues" evidence="3">
    <location>
        <begin position="1461"/>
        <end position="1485"/>
    </location>
</feature>
<dbReference type="EMBL" id="BKCJ010001821">
    <property type="protein sequence ID" value="GEU44259.1"/>
    <property type="molecule type" value="Genomic_DNA"/>
</dbReference>
<evidence type="ECO:0000259" key="4">
    <source>
        <dbReference type="PROSITE" id="PS50158"/>
    </source>
</evidence>
<dbReference type="InterPro" id="IPR003903">
    <property type="entry name" value="UIM_dom"/>
</dbReference>
<dbReference type="SUPFAM" id="SSF57756">
    <property type="entry name" value="Retrovirus zinc finger-like domains"/>
    <property type="match status" value="1"/>
</dbReference>
<feature type="region of interest" description="Disordered" evidence="3">
    <location>
        <begin position="1433"/>
        <end position="1503"/>
    </location>
</feature>
<dbReference type="PANTHER" id="PTHR11439">
    <property type="entry name" value="GAG-POL-RELATED RETROTRANSPOSON"/>
    <property type="match status" value="1"/>
</dbReference>
<comment type="caution">
    <text evidence="5">The sequence shown here is derived from an EMBL/GenBank/DDBJ whole genome shotgun (WGS) entry which is preliminary data.</text>
</comment>
<feature type="compositionally biased region" description="Polar residues" evidence="3">
    <location>
        <begin position="1577"/>
        <end position="1592"/>
    </location>
</feature>
<feature type="compositionally biased region" description="Pro residues" evidence="3">
    <location>
        <begin position="1737"/>
        <end position="1750"/>
    </location>
</feature>
<organism evidence="5">
    <name type="scientific">Tanacetum cinerariifolium</name>
    <name type="common">Dalmatian daisy</name>
    <name type="synonym">Chrysanthemum cinerariifolium</name>
    <dbReference type="NCBI Taxonomy" id="118510"/>
    <lineage>
        <taxon>Eukaryota</taxon>
        <taxon>Viridiplantae</taxon>
        <taxon>Streptophyta</taxon>
        <taxon>Embryophyta</taxon>
        <taxon>Tracheophyta</taxon>
        <taxon>Spermatophyta</taxon>
        <taxon>Magnoliopsida</taxon>
        <taxon>eudicotyledons</taxon>
        <taxon>Gunneridae</taxon>
        <taxon>Pentapetalae</taxon>
        <taxon>asterids</taxon>
        <taxon>campanulids</taxon>
        <taxon>Asterales</taxon>
        <taxon>Asteraceae</taxon>
        <taxon>Asteroideae</taxon>
        <taxon>Anthemideae</taxon>
        <taxon>Anthemidinae</taxon>
        <taxon>Tanacetum</taxon>
    </lineage>
</organism>
<keyword evidence="1" id="KW-0862">Zinc</keyword>
<name>A0A6L2K5I4_TANCI</name>
<dbReference type="Pfam" id="PF00098">
    <property type="entry name" value="zf-CCHC"/>
    <property type="match status" value="1"/>
</dbReference>
<evidence type="ECO:0000256" key="3">
    <source>
        <dbReference type="SAM" id="MobiDB-lite"/>
    </source>
</evidence>
<dbReference type="GO" id="GO:0003676">
    <property type="term" value="F:nucleic acid binding"/>
    <property type="evidence" value="ECO:0007669"/>
    <property type="project" value="InterPro"/>
</dbReference>
<dbReference type="Pfam" id="PF07727">
    <property type="entry name" value="RVT_2"/>
    <property type="match status" value="1"/>
</dbReference>
<dbReference type="InterPro" id="IPR001878">
    <property type="entry name" value="Znf_CCHC"/>
</dbReference>
<reference evidence="5" key="1">
    <citation type="journal article" date="2019" name="Sci. Rep.">
        <title>Draft genome of Tanacetum cinerariifolium, the natural source of mosquito coil.</title>
        <authorList>
            <person name="Yamashiro T."/>
            <person name="Shiraishi A."/>
            <person name="Satake H."/>
            <person name="Nakayama K."/>
        </authorList>
    </citation>
    <scope>NUCLEOTIDE SEQUENCE</scope>
</reference>
<feature type="domain" description="CCHC-type" evidence="4">
    <location>
        <begin position="150"/>
        <end position="166"/>
    </location>
</feature>
<dbReference type="CDD" id="cd09272">
    <property type="entry name" value="RNase_HI_RT_Ty1"/>
    <property type="match status" value="1"/>
</dbReference>
<dbReference type="PROSITE" id="PS50330">
    <property type="entry name" value="UIM"/>
    <property type="match status" value="1"/>
</dbReference>
<proteinExistence type="predicted"/>
<keyword evidence="2" id="KW-0175">Coiled coil</keyword>
<feature type="compositionally biased region" description="Low complexity" evidence="3">
    <location>
        <begin position="1751"/>
        <end position="1767"/>
    </location>
</feature>
<dbReference type="InterPro" id="IPR013103">
    <property type="entry name" value="RVT_2"/>
</dbReference>
<feature type="compositionally biased region" description="Pro residues" evidence="3">
    <location>
        <begin position="1379"/>
        <end position="1392"/>
    </location>
</feature>
<dbReference type="GO" id="GO:0008270">
    <property type="term" value="F:zinc ion binding"/>
    <property type="evidence" value="ECO:0007669"/>
    <property type="project" value="UniProtKB-KW"/>
</dbReference>
<gene>
    <name evidence="5" type="ORF">Tci_016237</name>
</gene>
<feature type="region of interest" description="Disordered" evidence="3">
    <location>
        <begin position="1713"/>
        <end position="1789"/>
    </location>
</feature>
<protein>
    <submittedName>
        <fullName evidence="5">Retrovirus-related Pol polyprotein from transposon TNT 1-94</fullName>
    </submittedName>
</protein>
<evidence type="ECO:0000256" key="2">
    <source>
        <dbReference type="SAM" id="Coils"/>
    </source>
</evidence>
<feature type="coiled-coil region" evidence="2">
    <location>
        <begin position="540"/>
        <end position="637"/>
    </location>
</feature>
<feature type="compositionally biased region" description="Basic residues" evidence="3">
    <location>
        <begin position="1412"/>
        <end position="1422"/>
    </location>
</feature>
<dbReference type="Gene3D" id="4.10.60.10">
    <property type="entry name" value="Zinc finger, CCHC-type"/>
    <property type="match status" value="1"/>
</dbReference>
<feature type="region of interest" description="Disordered" evidence="3">
    <location>
        <begin position="1534"/>
        <end position="1634"/>
    </location>
</feature>
<evidence type="ECO:0000313" key="5">
    <source>
        <dbReference type="EMBL" id="GEU44259.1"/>
    </source>
</evidence>
<feature type="region of interest" description="Disordered" evidence="3">
    <location>
        <begin position="1403"/>
        <end position="1422"/>
    </location>
</feature>
<feature type="region of interest" description="Disordered" evidence="3">
    <location>
        <begin position="1351"/>
        <end position="1397"/>
    </location>
</feature>
<dbReference type="InterPro" id="IPR036875">
    <property type="entry name" value="Znf_CCHC_sf"/>
</dbReference>
<accession>A0A6L2K5I4</accession>
<keyword evidence="1" id="KW-0479">Metal-binding</keyword>
<feature type="compositionally biased region" description="Basic and acidic residues" evidence="3">
    <location>
        <begin position="1494"/>
        <end position="1503"/>
    </location>
</feature>
<keyword evidence="1" id="KW-0863">Zinc-finger</keyword>
<sequence length="2078" mass="236625">MISTTLQLVSMPGSELTSLTGSELGSELTSFAGSELSLASHRPPMLDKTDFASWQQRIRLYFWGKENGVNILKLIDERPFQIETLRETLTEGTEGALHLGPEQPRVYSDLTSEEKDRGHRNNARGAGAAGYEGAQNRVGYANPGQARQIKCYNCNGIGHITRNCTQPKRPQNSEYFKDKMLLMQAQENGVTLDEEQLLFIAGGQDNFVDDDVDEQPIQNLALNVDKMFQADDYPVYDEAGPSYDSDVLSEVEDKLFKQDQSLQTVHMLCKPKPFYDEQRKAAISYKSPLCLARAKQVQPALYNGHEIIKTDHVPAIAHNSEDTIEIAKITRKKMNEKRKTPLWTHHKINIRPPDYSKENFLATFTPKTQLTPEQIFWSKDVLKMKTEALKEQAKAEKPVKALTMYPPNTPEFEKTCKKRITPTGLTEVERGFEQTKECYLTKVIPFFRTLKEHFEGIQKALTTEIKEMKTIFDKLEVKVDQNVVNRKCDEIERKNLLIANDTLISNCLSKEVFYIETNSELNVSRFFKMHDAHIIVQARCLELETELSKLKDKIQKDDHDVMVKRFSNLEVQYLNLQLKYQHLKENLRNNNSLPAQDGPDFDLVFEIKKLKDSIQGKDNAIRKLRTQISQLQETRSEAYHSVTPKVLAPGMYAIDVEPIPPRLRNNREVHLDYLKHLKESVATLREIVEEDKVERPLDRSVASACLYTKHFQELLEFLIGVAVESTLMDENPFAHVDNDPFINIFASKPTFAASSSGDNSLANSTYVTQTLHHLRKWSKDHPIDNAIGNPFRPVSTKKQLATDALRCLYNSVLSIVEPKNFKSTITGDFWFQSMQDEIHEFDRLQVWEFVPQPNCVMIIALKWIYKVKLDEYGDILKNKAWLVAKGYRQEKGIDFEESFALVACIEAIRIFITNVVSKNITIYQMDVKTTCLNGKLKEEVYVSQREGVVDPDHPTHVYRLKKALYALKQAPRKFEMDSCDPVDTPMVDRLKLDEGPLGIPVDQTRFRSMVGSLMYLTASRPDLVFAVCMCARLSRHTEKYSGSAQFLRDKLVRWSLKKQMSTANSTIEAEYIAIAIALCCNNVQHSRFKHIDIRHHFIREQVENDTMANMNIPANDAPAEQAPVIASPTRTDYQIFPSSNRLDEKWFNIHKDLLRDALDITPTNDNNPFMGPPSSDIVIEYVNTLGYLSTLWNVSAMEIAGYDRPRHHVLQILWGIIHSSNIDYAKRIWEEFVQSIQTFLTDRKNLATASRGKKKTTHMLILSVRFTKLIIHHLKIKHNIHPRSGSPLHYSHDKSVLNTLRYVGKDCREIFGMPIPDALPTDEIKEAPYYGEYQEYVAKYQQHLDVEHGKTIEGGATKSSKATKVTKLKAAKATKPTSNPKPKPIPTQPPKAVPEKKQKLVLETTNETSPAKRSKGGLMRKIRKPISSLQLVDEPSTKDVPVEEPAYNEEEANLQRASELSLKEQAERTRGPDRPVVIREPDSRRILPLPEVQGKGKEKAVDEKAAHDLLTLQTPKNKSHVDQFIFQRCTPMLTEASGPAESPFLDAELALTDSETKSNDVVPKINIGDQDEGQAGPNPSIQDEGQAGSNPGEQDEGQAGSNPSDPIGSQPQPSHVQMDEEFTTTAYPSVHKNLKLRSEEQVILEDPASSTGTLSSLQNLEKDLSFTDHDLPTVDMKEILQQRMFESKSYEAHEDHKKLYDVSEKLQRDYSDQFLSDLDEARQKKRKRRDVPRTPSGSPPPQPQPPPPPAGASGALGTSGASGSSQLPLPPPPLSTAGISETQELSPKHSLIQDDSILDEQIHLFDDEDSGNDHLPKADLRKDWWKPLPKEERPATPEPSWIIPSSNTGDMTNFLNWYYRQVNKTKLTQADLEGQAYEVVKAFYADVIHLLFQMEECHKDFEYLRHGSKGSSLALSISKMKAASYLDFGLELLKFYIDKHDSLSHRKEVRSHMQILSVVRIKACSRYGYDYLSKIIIRRADLQEHTIAEKDFKNLHPIDFEDLNLLLLQGYEFKHDYTIIESPRAVVFLVNNTEQKIMRLNEIYKFSDNTLTRILEALAYIVKEFNIKWLNPSMNTHF</sequence>
<feature type="compositionally biased region" description="Polar residues" evidence="3">
    <location>
        <begin position="1599"/>
        <end position="1615"/>
    </location>
</feature>